<keyword evidence="2" id="KW-1185">Reference proteome</keyword>
<dbReference type="EMBL" id="JACYTO010000002">
    <property type="protein sequence ID" value="MBD8503250.1"/>
    <property type="molecule type" value="Genomic_DNA"/>
</dbReference>
<reference evidence="2" key="1">
    <citation type="submission" date="2023-07" db="EMBL/GenBank/DDBJ databases">
        <title>Thauera sp. CAU 1555 isolated from sand of Yaerae Beach.</title>
        <authorList>
            <person name="Kim W."/>
        </authorList>
    </citation>
    <scope>NUCLEOTIDE SEQUENCE [LARGE SCALE GENOMIC DNA]</scope>
    <source>
        <strain evidence="2">CAU 1555</strain>
    </source>
</reference>
<evidence type="ECO:0000313" key="1">
    <source>
        <dbReference type="EMBL" id="MBD8503250.1"/>
    </source>
</evidence>
<accession>A0ABR9BAC1</accession>
<gene>
    <name evidence="1" type="ORF">IFO67_10195</name>
</gene>
<protein>
    <submittedName>
        <fullName evidence="1">Uncharacterized protein</fullName>
    </submittedName>
</protein>
<name>A0ABR9BAC1_9RHOO</name>
<sequence>MGTTLQLLLAGAVVLLFGWQMKRGRSRQRAAYLADYDFARLLDRRLALRRPQLDAAQRRLVFDGLRQWFALCQHKDGRRLSMPSQAVDDAWHEFILFTRNYAQFCQRALGRFLHHVPAEAMSSPTQAQRGIRATWQLACRAEGIAPDRPSHLPLLFALDAQLGLADGFHYSLDCRDTRAAGGAPYCASHIGCGSGCSSDSCGDSGGSSCGGGCGGD</sequence>
<dbReference type="Proteomes" id="UP000603602">
    <property type="component" value="Unassembled WGS sequence"/>
</dbReference>
<dbReference type="RefSeq" id="WP_187718102.1">
    <property type="nucleotide sequence ID" value="NZ_JACTAH010000002.1"/>
</dbReference>
<organism evidence="1 2">
    <name type="scientific">Thauera sedimentorum</name>
    <dbReference type="NCBI Taxonomy" id="2767595"/>
    <lineage>
        <taxon>Bacteria</taxon>
        <taxon>Pseudomonadati</taxon>
        <taxon>Pseudomonadota</taxon>
        <taxon>Betaproteobacteria</taxon>
        <taxon>Rhodocyclales</taxon>
        <taxon>Zoogloeaceae</taxon>
        <taxon>Thauera</taxon>
    </lineage>
</organism>
<proteinExistence type="predicted"/>
<evidence type="ECO:0000313" key="2">
    <source>
        <dbReference type="Proteomes" id="UP000603602"/>
    </source>
</evidence>
<comment type="caution">
    <text evidence="1">The sequence shown here is derived from an EMBL/GenBank/DDBJ whole genome shotgun (WGS) entry which is preliminary data.</text>
</comment>